<gene>
    <name evidence="1" type="ORF">C8F04DRAFT_1260948</name>
</gene>
<keyword evidence="2" id="KW-1185">Reference proteome</keyword>
<evidence type="ECO:0000313" key="2">
    <source>
        <dbReference type="Proteomes" id="UP001218188"/>
    </source>
</evidence>
<proteinExistence type="predicted"/>
<dbReference type="EMBL" id="JARJCM010000065">
    <property type="protein sequence ID" value="KAJ7033432.1"/>
    <property type="molecule type" value="Genomic_DNA"/>
</dbReference>
<evidence type="ECO:0000313" key="1">
    <source>
        <dbReference type="EMBL" id="KAJ7033432.1"/>
    </source>
</evidence>
<accession>A0AAD6SX73</accession>
<evidence type="ECO:0008006" key="3">
    <source>
        <dbReference type="Google" id="ProtNLM"/>
    </source>
</evidence>
<dbReference type="SUPFAM" id="SSF52047">
    <property type="entry name" value="RNI-like"/>
    <property type="match status" value="1"/>
</dbReference>
<dbReference type="Gene3D" id="3.80.10.10">
    <property type="entry name" value="Ribonuclease Inhibitor"/>
    <property type="match status" value="1"/>
</dbReference>
<reference evidence="1" key="1">
    <citation type="submission" date="2023-03" db="EMBL/GenBank/DDBJ databases">
        <title>Massive genome expansion in bonnet fungi (Mycena s.s.) driven by repeated elements and novel gene families across ecological guilds.</title>
        <authorList>
            <consortium name="Lawrence Berkeley National Laboratory"/>
            <person name="Harder C.B."/>
            <person name="Miyauchi S."/>
            <person name="Viragh M."/>
            <person name="Kuo A."/>
            <person name="Thoen E."/>
            <person name="Andreopoulos B."/>
            <person name="Lu D."/>
            <person name="Skrede I."/>
            <person name="Drula E."/>
            <person name="Henrissat B."/>
            <person name="Morin E."/>
            <person name="Kohler A."/>
            <person name="Barry K."/>
            <person name="LaButti K."/>
            <person name="Morin E."/>
            <person name="Salamov A."/>
            <person name="Lipzen A."/>
            <person name="Mereny Z."/>
            <person name="Hegedus B."/>
            <person name="Baldrian P."/>
            <person name="Stursova M."/>
            <person name="Weitz H."/>
            <person name="Taylor A."/>
            <person name="Grigoriev I.V."/>
            <person name="Nagy L.G."/>
            <person name="Martin F."/>
            <person name="Kauserud H."/>
        </authorList>
    </citation>
    <scope>NUCLEOTIDE SEQUENCE</scope>
    <source>
        <strain evidence="1">CBHHK200</strain>
    </source>
</reference>
<dbReference type="AlphaFoldDB" id="A0AAD6SX73"/>
<dbReference type="InterPro" id="IPR032675">
    <property type="entry name" value="LRR_dom_sf"/>
</dbReference>
<dbReference type="Proteomes" id="UP001218188">
    <property type="component" value="Unassembled WGS sequence"/>
</dbReference>
<sequence>MALVGAPNNATSTAVHLKSCFFLAYFPSFSNQGTFLDALFHNMVSWMSLPVEIWVEIATLLPSSDLVDLVSTCSLLTSISRPILYRDLKLATTFEVEPNLAAAETFSLLARDAELARNVRSLTLDGAEEEVFDVNYAAILVHVPSLRNMSQLKTLRIIGHIFYYAEEDAKADFIEALQCLRIEELSLQYEGGCLEMFSVDQVGQISNLKRFECRSEIDLLGKYPLTIVLAIAADPRALEFFEPRCLHLLANSASTLTALSLSVMYIGSEWTSELFDMRFPLLQSLTLGTWEEEMHTPEGLHAFLLAHNTSLEHLDMGYTSRRRIHTAALIFNEDDALPVHFLPHLKSFNGHCKTVQAMAQAGMQSLTGSLATLTIGVCNIQDPKSEIDQMLDAIQAMPSALGALKELGFDFFENAEGEREWIPGFIRRWGQICGPSLEVWRGMFPFVWSWSPEELAGFFDAFSKLRVLSIANDSTVLGVFPQGGNEESEDEGDAQKPLSMPDFEEYLCQLARKCGALEEVRLAHGHRDSCWKIERGPGARLVVRQALDSD</sequence>
<protein>
    <recommendedName>
        <fullName evidence="3">F-box domain-containing protein</fullName>
    </recommendedName>
</protein>
<name>A0AAD6SX73_9AGAR</name>
<comment type="caution">
    <text evidence="1">The sequence shown here is derived from an EMBL/GenBank/DDBJ whole genome shotgun (WGS) entry which is preliminary data.</text>
</comment>
<organism evidence="1 2">
    <name type="scientific">Mycena alexandri</name>
    <dbReference type="NCBI Taxonomy" id="1745969"/>
    <lineage>
        <taxon>Eukaryota</taxon>
        <taxon>Fungi</taxon>
        <taxon>Dikarya</taxon>
        <taxon>Basidiomycota</taxon>
        <taxon>Agaricomycotina</taxon>
        <taxon>Agaricomycetes</taxon>
        <taxon>Agaricomycetidae</taxon>
        <taxon>Agaricales</taxon>
        <taxon>Marasmiineae</taxon>
        <taxon>Mycenaceae</taxon>
        <taxon>Mycena</taxon>
    </lineage>
</organism>